<comment type="caution">
    <text evidence="6">The sequence shown here is derived from an EMBL/GenBank/DDBJ whole genome shotgun (WGS) entry which is preliminary data.</text>
</comment>
<gene>
    <name evidence="6" type="ORF">IFR04_011196</name>
</gene>
<keyword evidence="2" id="KW-0285">Flavoprotein</keyword>
<dbReference type="PROSITE" id="PS51387">
    <property type="entry name" value="FAD_PCMH"/>
    <property type="match status" value="1"/>
</dbReference>
<dbReference type="PANTHER" id="PTHR42973">
    <property type="entry name" value="BINDING OXIDOREDUCTASE, PUTATIVE (AFU_ORTHOLOGUE AFUA_1G17690)-RELATED"/>
    <property type="match status" value="1"/>
</dbReference>
<evidence type="ECO:0000256" key="4">
    <source>
        <dbReference type="ARBA" id="ARBA00023002"/>
    </source>
</evidence>
<dbReference type="Gene3D" id="3.30.465.10">
    <property type="match status" value="1"/>
</dbReference>
<proteinExistence type="inferred from homology"/>
<dbReference type="PANTHER" id="PTHR42973:SF17">
    <property type="entry name" value="OXIDASE, PUTATIVE (AFU_ORTHOLOGUE AFUA_6G14340)-RELATED"/>
    <property type="match status" value="1"/>
</dbReference>
<dbReference type="AlphaFoldDB" id="A0A8H7W2U0"/>
<dbReference type="GO" id="GO:0016491">
    <property type="term" value="F:oxidoreductase activity"/>
    <property type="evidence" value="ECO:0007669"/>
    <property type="project" value="UniProtKB-KW"/>
</dbReference>
<dbReference type="InterPro" id="IPR016166">
    <property type="entry name" value="FAD-bd_PCMH"/>
</dbReference>
<comment type="similarity">
    <text evidence="1">Belongs to the oxygen-dependent FAD-linked oxidoreductase family.</text>
</comment>
<dbReference type="Gene3D" id="3.40.462.20">
    <property type="match status" value="1"/>
</dbReference>
<dbReference type="SUPFAM" id="SSF56176">
    <property type="entry name" value="FAD-binding/transporter-associated domain-like"/>
    <property type="match status" value="1"/>
</dbReference>
<dbReference type="OrthoDB" id="415825at2759"/>
<evidence type="ECO:0000259" key="5">
    <source>
        <dbReference type="PROSITE" id="PS51387"/>
    </source>
</evidence>
<reference evidence="6" key="1">
    <citation type="submission" date="2021-02" db="EMBL/GenBank/DDBJ databases">
        <title>Genome sequence Cadophora malorum strain M34.</title>
        <authorList>
            <person name="Stefanovic E."/>
            <person name="Vu D."/>
            <person name="Scully C."/>
            <person name="Dijksterhuis J."/>
            <person name="Roader J."/>
            <person name="Houbraken J."/>
        </authorList>
    </citation>
    <scope>NUCLEOTIDE SEQUENCE</scope>
    <source>
        <strain evidence="6">M34</strain>
    </source>
</reference>
<dbReference type="Pfam" id="PF08031">
    <property type="entry name" value="BBE"/>
    <property type="match status" value="1"/>
</dbReference>
<dbReference type="InterPro" id="IPR006094">
    <property type="entry name" value="Oxid_FAD_bind_N"/>
</dbReference>
<evidence type="ECO:0000313" key="6">
    <source>
        <dbReference type="EMBL" id="KAG4415691.1"/>
    </source>
</evidence>
<keyword evidence="3" id="KW-0274">FAD</keyword>
<accession>A0A8H7W2U0</accession>
<name>A0A8H7W2U0_9HELO</name>
<dbReference type="InterPro" id="IPR036318">
    <property type="entry name" value="FAD-bd_PCMH-like_sf"/>
</dbReference>
<organism evidence="6 7">
    <name type="scientific">Cadophora malorum</name>
    <dbReference type="NCBI Taxonomy" id="108018"/>
    <lineage>
        <taxon>Eukaryota</taxon>
        <taxon>Fungi</taxon>
        <taxon>Dikarya</taxon>
        <taxon>Ascomycota</taxon>
        <taxon>Pezizomycotina</taxon>
        <taxon>Leotiomycetes</taxon>
        <taxon>Helotiales</taxon>
        <taxon>Ploettnerulaceae</taxon>
        <taxon>Cadophora</taxon>
    </lineage>
</organism>
<dbReference type="InterPro" id="IPR050416">
    <property type="entry name" value="FAD-linked_Oxidoreductase"/>
</dbReference>
<evidence type="ECO:0000256" key="2">
    <source>
        <dbReference type="ARBA" id="ARBA00022630"/>
    </source>
</evidence>
<dbReference type="EMBL" id="JAFJYH010000213">
    <property type="protein sequence ID" value="KAG4415691.1"/>
    <property type="molecule type" value="Genomic_DNA"/>
</dbReference>
<dbReference type="GO" id="GO:0071949">
    <property type="term" value="F:FAD binding"/>
    <property type="evidence" value="ECO:0007669"/>
    <property type="project" value="InterPro"/>
</dbReference>
<protein>
    <recommendedName>
        <fullName evidence="5">FAD-binding PCMH-type domain-containing protein</fullName>
    </recommendedName>
</protein>
<evidence type="ECO:0000313" key="7">
    <source>
        <dbReference type="Proteomes" id="UP000664132"/>
    </source>
</evidence>
<evidence type="ECO:0000256" key="3">
    <source>
        <dbReference type="ARBA" id="ARBA00022827"/>
    </source>
</evidence>
<keyword evidence="7" id="KW-1185">Reference proteome</keyword>
<dbReference type="Proteomes" id="UP000664132">
    <property type="component" value="Unassembled WGS sequence"/>
</dbReference>
<dbReference type="Pfam" id="PF01565">
    <property type="entry name" value="FAD_binding_4"/>
    <property type="match status" value="1"/>
</dbReference>
<feature type="domain" description="FAD-binding PCMH-type" evidence="5">
    <location>
        <begin position="43"/>
        <end position="216"/>
    </location>
</feature>
<evidence type="ECO:0000256" key="1">
    <source>
        <dbReference type="ARBA" id="ARBA00005466"/>
    </source>
</evidence>
<dbReference type="InterPro" id="IPR016169">
    <property type="entry name" value="FAD-bd_PCMH_sub2"/>
</dbReference>
<keyword evidence="4" id="KW-0560">Oxidoreductase</keyword>
<dbReference type="InterPro" id="IPR012951">
    <property type="entry name" value="BBE"/>
</dbReference>
<sequence length="534" mass="57548">MGSSQSAIAKAIKATLGNDSDLYAFPGDPLFKIRDAKPYNLDIQVKPAAVTYPKTKEQVAAIVRAAVQNGCKVQARCGGHSYANYCIGGADGAVVIDMKHFQQFSMDRKTWRATIGGGTLLGDVTKRLHDAGNRAISHGTCPQVGIGGHATIGGLGPTSRQWGSALDHVVEVEIVLADASIKRCSETQNADIFWAVKGAGASFGVITEFVVRTEAEPGEAVEFSFSFHFGKYASMAPIFKAWQTFVSDPNLTRKFTSGLVFTQMGMVISGTFFGTEKEYDKLNMDSRFPGKQDKKTIVFKDWLGLVGHWAEDFALQIGGGLPAPLYTKSLAFNGCNLIPDEAIDKILTYMDKAKKGTLIWFVIFDLEGGAINDVPQDATAYAHRDALFYMQSYAVGVPKVSNTTKKFLRGLSEVVKDGMPGGGNFGAYAGYVDPELPNGQQAYWRTNLPRLEAIKGVVDPKDVFWNPQSVRPVVGGSSAARARQANGDGNANTAGGMDGAAADANRKMVEGLEMDKGVRRPKPSFLAKMKGCFK</sequence>